<evidence type="ECO:0000259" key="1">
    <source>
        <dbReference type="Pfam" id="PF07287"/>
    </source>
</evidence>
<keyword evidence="2" id="KW-0808">Transferase</keyword>
<accession>A0A157SRD4</accession>
<keyword evidence="3" id="KW-1185">Reference proteome</keyword>
<proteinExistence type="predicted"/>
<dbReference type="EMBL" id="FKIF01000008">
    <property type="protein sequence ID" value="SAI72861.1"/>
    <property type="molecule type" value="Genomic_DNA"/>
</dbReference>
<dbReference type="OrthoDB" id="9763456at2"/>
<dbReference type="Proteomes" id="UP000076848">
    <property type="component" value="Unassembled WGS sequence"/>
</dbReference>
<reference evidence="2 3" key="1">
    <citation type="submission" date="2016-04" db="EMBL/GenBank/DDBJ databases">
        <authorList>
            <consortium name="Pathogen Informatics"/>
        </authorList>
    </citation>
    <scope>NUCLEOTIDE SEQUENCE [LARGE SCALE GENOMIC DNA]</scope>
    <source>
        <strain evidence="2 3">H050680373</strain>
    </source>
</reference>
<protein>
    <submittedName>
        <fullName evidence="2">Predicted acyl-CoA transferases/carnitine dehydratase</fullName>
    </submittedName>
</protein>
<dbReference type="Pfam" id="PF07287">
    <property type="entry name" value="AtuA"/>
    <property type="match status" value="1"/>
</dbReference>
<name>A0A157SRD4_9BORD</name>
<evidence type="ECO:0000313" key="3">
    <source>
        <dbReference type="Proteomes" id="UP000076848"/>
    </source>
</evidence>
<dbReference type="RefSeq" id="WP_066131674.1">
    <property type="nucleotide sequence ID" value="NZ_FKIF01000008.1"/>
</dbReference>
<dbReference type="STRING" id="288768.SAMEA3906486_04316"/>
<evidence type="ECO:0000313" key="2">
    <source>
        <dbReference type="EMBL" id="SAI72861.1"/>
    </source>
</evidence>
<gene>
    <name evidence="2" type="ORF">SAMEA3906486_04316</name>
</gene>
<dbReference type="AlphaFoldDB" id="A0A157SRD4"/>
<feature type="domain" description="Acyclic terpene utilisation N-terminal" evidence="1">
    <location>
        <begin position="82"/>
        <end position="406"/>
    </location>
</feature>
<sequence>MKQVTGVAPSGSMGSGYNLASFKRAMQAQPDFIGQDAGSTDMGPYYHGADKPFLPLSAYRRDLSVMLAAARAARIPLLIGSAITNGSNATLALMIQMLREVAAEQKLSFKLAVIGAEIDKAYLKAKIAAGPVEPMGPEGLLTAQAVDAAGPIVAQMGMEPFMRALQEGADVIIAGRACDDAIFAALPVLRGFDPGLSLHCGKILECAGLSAVPYDLGEPMIGRVREDHFEVEPGNPESRCTTVSVAGHSLYERSDPFLQAGPGGINDLTHATFEQAGSRIVRVRGSAYIKDSGYRVKLEAAEQVGYRSIVVVGIRDAVMIRELDHVFDHVRERAEERFGLAGNGISLLLRTYGRDGVMGSLEPERDLPPKEVGLVIDAVAPDQDTATAVAMFTRGVLQHAHYPGILTTAGNMAYPFSPFGVPVGPAYRFSIYHLMPVADACECFPIHYETIRN</sequence>
<organism evidence="2 3">
    <name type="scientific">Bordetella ansorpii</name>
    <dbReference type="NCBI Taxonomy" id="288768"/>
    <lineage>
        <taxon>Bacteria</taxon>
        <taxon>Pseudomonadati</taxon>
        <taxon>Pseudomonadota</taxon>
        <taxon>Betaproteobacteria</taxon>
        <taxon>Burkholderiales</taxon>
        <taxon>Alcaligenaceae</taxon>
        <taxon>Bordetella</taxon>
    </lineage>
</organism>
<dbReference type="InterPro" id="IPR010839">
    <property type="entry name" value="AtuA_N"/>
</dbReference>
<dbReference type="GO" id="GO:0016740">
    <property type="term" value="F:transferase activity"/>
    <property type="evidence" value="ECO:0007669"/>
    <property type="project" value="UniProtKB-KW"/>
</dbReference>